<organism evidence="2 3">
    <name type="scientific">Meganyctiphanes norvegica</name>
    <name type="common">Northern krill</name>
    <name type="synonym">Thysanopoda norvegica</name>
    <dbReference type="NCBI Taxonomy" id="48144"/>
    <lineage>
        <taxon>Eukaryota</taxon>
        <taxon>Metazoa</taxon>
        <taxon>Ecdysozoa</taxon>
        <taxon>Arthropoda</taxon>
        <taxon>Crustacea</taxon>
        <taxon>Multicrustacea</taxon>
        <taxon>Malacostraca</taxon>
        <taxon>Eumalacostraca</taxon>
        <taxon>Eucarida</taxon>
        <taxon>Euphausiacea</taxon>
        <taxon>Euphausiidae</taxon>
        <taxon>Meganyctiphanes</taxon>
    </lineage>
</organism>
<accession>A0AAV2QQI4</accession>
<evidence type="ECO:0000313" key="2">
    <source>
        <dbReference type="EMBL" id="CAL4096993.1"/>
    </source>
</evidence>
<evidence type="ECO:0000256" key="1">
    <source>
        <dbReference type="SAM" id="MobiDB-lite"/>
    </source>
</evidence>
<proteinExistence type="predicted"/>
<dbReference type="Proteomes" id="UP001497623">
    <property type="component" value="Unassembled WGS sequence"/>
</dbReference>
<gene>
    <name evidence="2" type="ORF">MNOR_LOCUS15879</name>
</gene>
<name>A0AAV2QQI4_MEGNR</name>
<feature type="region of interest" description="Disordered" evidence="1">
    <location>
        <begin position="1"/>
        <end position="31"/>
    </location>
</feature>
<reference evidence="2 3" key="1">
    <citation type="submission" date="2024-05" db="EMBL/GenBank/DDBJ databases">
        <authorList>
            <person name="Wallberg A."/>
        </authorList>
    </citation>
    <scope>NUCLEOTIDE SEQUENCE [LARGE SCALE GENOMIC DNA]</scope>
</reference>
<keyword evidence="3" id="KW-1185">Reference proteome</keyword>
<evidence type="ECO:0000313" key="3">
    <source>
        <dbReference type="Proteomes" id="UP001497623"/>
    </source>
</evidence>
<dbReference type="AlphaFoldDB" id="A0AAV2QQI4"/>
<dbReference type="EMBL" id="CAXKWB010010138">
    <property type="protein sequence ID" value="CAL4096993.1"/>
    <property type="molecule type" value="Genomic_DNA"/>
</dbReference>
<comment type="caution">
    <text evidence="2">The sequence shown here is derived from an EMBL/GenBank/DDBJ whole genome shotgun (WGS) entry which is preliminary data.</text>
</comment>
<sequence length="112" mass="12194">MPFRTSVAPIPEDIEEADTGAPQEGPGPMFSMTPRQTLSFRPTMSNDEYQYVTTSAGYFTSPGSGTQVFTSTTPYYWFTSTINPTYEAPPNRGMASFLDGAAPSFLPTVSSR</sequence>
<protein>
    <submittedName>
        <fullName evidence="2">Uncharacterized protein</fullName>
    </submittedName>
</protein>